<feature type="binding site" evidence="6">
    <location>
        <position position="118"/>
    </location>
    <ligand>
        <name>S-adenosyl-L-methionine</name>
        <dbReference type="ChEBI" id="CHEBI:59789"/>
    </ligand>
</feature>
<evidence type="ECO:0000256" key="5">
    <source>
        <dbReference type="ARBA" id="ARBA00022691"/>
    </source>
</evidence>
<dbReference type="InterPro" id="IPR003682">
    <property type="entry name" value="rRNA_ssu_MeTfrase_G"/>
</dbReference>
<keyword evidence="8" id="KW-1185">Reference proteome</keyword>
<evidence type="ECO:0000256" key="3">
    <source>
        <dbReference type="ARBA" id="ARBA00022603"/>
    </source>
</evidence>
<dbReference type="SUPFAM" id="SSF53335">
    <property type="entry name" value="S-adenosyl-L-methionine-dependent methyltransferases"/>
    <property type="match status" value="1"/>
</dbReference>
<evidence type="ECO:0000256" key="2">
    <source>
        <dbReference type="ARBA" id="ARBA00022552"/>
    </source>
</evidence>
<comment type="caution">
    <text evidence="6">Lacks conserved residue(s) required for the propagation of feature annotation.</text>
</comment>
<dbReference type="EC" id="2.1.1.-" evidence="6"/>
<dbReference type="InterPro" id="IPR029063">
    <property type="entry name" value="SAM-dependent_MTases_sf"/>
</dbReference>
<dbReference type="CDD" id="cd02440">
    <property type="entry name" value="AdoMet_MTases"/>
    <property type="match status" value="1"/>
</dbReference>
<evidence type="ECO:0000313" key="8">
    <source>
        <dbReference type="Proteomes" id="UP000460435"/>
    </source>
</evidence>
<protein>
    <recommendedName>
        <fullName evidence="6">Ribosomal RNA small subunit methyltransferase G</fullName>
        <ecNumber evidence="6">2.1.1.-</ecNumber>
    </recommendedName>
    <alternativeName>
        <fullName evidence="6">16S rRNA 7-methylguanosine methyltransferase</fullName>
        <shortName evidence="6">16S rRNA m7G methyltransferase</shortName>
    </alternativeName>
</protein>
<dbReference type="PANTHER" id="PTHR31760">
    <property type="entry name" value="S-ADENOSYL-L-METHIONINE-DEPENDENT METHYLTRANSFERASES SUPERFAMILY PROTEIN"/>
    <property type="match status" value="1"/>
</dbReference>
<keyword evidence="1 6" id="KW-0963">Cytoplasm</keyword>
<dbReference type="NCBIfam" id="TIGR00138">
    <property type="entry name" value="rsmG_gidB"/>
    <property type="match status" value="1"/>
</dbReference>
<evidence type="ECO:0000256" key="6">
    <source>
        <dbReference type="HAMAP-Rule" id="MF_00074"/>
    </source>
</evidence>
<keyword evidence="3 6" id="KW-0489">Methyltransferase</keyword>
<name>A0A7K3M3T9_9ACTN</name>
<feature type="binding site" evidence="6">
    <location>
        <position position="52"/>
    </location>
    <ligand>
        <name>S-adenosyl-L-methionine</name>
        <dbReference type="ChEBI" id="CHEBI:59789"/>
    </ligand>
</feature>
<dbReference type="GO" id="GO:0070043">
    <property type="term" value="F:rRNA (guanine-N7-)-methyltransferase activity"/>
    <property type="evidence" value="ECO:0007669"/>
    <property type="project" value="UniProtKB-UniRule"/>
</dbReference>
<evidence type="ECO:0000256" key="4">
    <source>
        <dbReference type="ARBA" id="ARBA00022679"/>
    </source>
</evidence>
<sequence length="189" mass="20113">MAERYVSWLAEAGIERGLIGPREGPRLWDRHLLNCAVIGEVIGHGEKVADIGSGAGLPGLALAIARPDLEIVLIEPMLRRTEFLLETVALLGLPHVTVVRARAEDYLPPSPFDVVTARAVAKVGHLMTLSAPMLRPGGRLVALKGESVHEELQKARSSLRSAGAASWTVETVGKNVVDPATLVAVVTKA</sequence>
<comment type="caution">
    <text evidence="7">The sequence shown here is derived from an EMBL/GenBank/DDBJ whole genome shotgun (WGS) entry which is preliminary data.</text>
</comment>
<dbReference type="Proteomes" id="UP000460435">
    <property type="component" value="Unassembled WGS sequence"/>
</dbReference>
<feature type="binding site" evidence="6">
    <location>
        <position position="57"/>
    </location>
    <ligand>
        <name>S-adenosyl-L-methionine</name>
        <dbReference type="ChEBI" id="CHEBI:59789"/>
    </ligand>
</feature>
<dbReference type="PANTHER" id="PTHR31760:SF0">
    <property type="entry name" value="S-ADENOSYL-L-METHIONINE-DEPENDENT METHYLTRANSFERASES SUPERFAMILY PROTEIN"/>
    <property type="match status" value="1"/>
</dbReference>
<feature type="binding site" evidence="6">
    <location>
        <begin position="103"/>
        <end position="104"/>
    </location>
    <ligand>
        <name>S-adenosyl-L-methionine</name>
        <dbReference type="ChEBI" id="CHEBI:59789"/>
    </ligand>
</feature>
<comment type="similarity">
    <text evidence="6">Belongs to the methyltransferase superfamily. RNA methyltransferase RsmG family.</text>
</comment>
<organism evidence="7 8">
    <name type="scientific">Phytoactinopolyspora mesophila</name>
    <dbReference type="NCBI Taxonomy" id="2650750"/>
    <lineage>
        <taxon>Bacteria</taxon>
        <taxon>Bacillati</taxon>
        <taxon>Actinomycetota</taxon>
        <taxon>Actinomycetes</taxon>
        <taxon>Jiangellales</taxon>
        <taxon>Jiangellaceae</taxon>
        <taxon>Phytoactinopolyspora</taxon>
    </lineage>
</organism>
<evidence type="ECO:0000313" key="7">
    <source>
        <dbReference type="EMBL" id="NDL57890.1"/>
    </source>
</evidence>
<dbReference type="GO" id="GO:0005829">
    <property type="term" value="C:cytosol"/>
    <property type="evidence" value="ECO:0007669"/>
    <property type="project" value="TreeGrafter"/>
</dbReference>
<gene>
    <name evidence="6 7" type="primary">rsmG</name>
    <name evidence="7" type="ORF">F7O44_12465</name>
</gene>
<dbReference type="AlphaFoldDB" id="A0A7K3M3T9"/>
<reference evidence="7 8" key="1">
    <citation type="submission" date="2019-11" db="EMBL/GenBank/DDBJ databases">
        <authorList>
            <person name="Li X.-J."/>
            <person name="Feng X.-M."/>
        </authorList>
    </citation>
    <scope>NUCLEOTIDE SEQUENCE [LARGE SCALE GENOMIC DNA]</scope>
    <source>
        <strain evidence="7 8">XMNu-373</strain>
    </source>
</reference>
<dbReference type="PIRSF" id="PIRSF003078">
    <property type="entry name" value="GidB"/>
    <property type="match status" value="1"/>
</dbReference>
<evidence type="ECO:0000256" key="1">
    <source>
        <dbReference type="ARBA" id="ARBA00022490"/>
    </source>
</evidence>
<dbReference type="RefSeq" id="WP_162450606.1">
    <property type="nucleotide sequence ID" value="NZ_WLZY01000004.1"/>
</dbReference>
<keyword evidence="2 6" id="KW-0698">rRNA processing</keyword>
<dbReference type="HAMAP" id="MF_00074">
    <property type="entry name" value="16SrRNA_methyltr_G"/>
    <property type="match status" value="1"/>
</dbReference>
<keyword evidence="4 6" id="KW-0808">Transferase</keyword>
<dbReference type="Pfam" id="PF02527">
    <property type="entry name" value="GidB"/>
    <property type="match status" value="1"/>
</dbReference>
<comment type="function">
    <text evidence="6">Specifically methylates the N7 position of a guanine in 16S rRNA.</text>
</comment>
<proteinExistence type="inferred from homology"/>
<dbReference type="Gene3D" id="3.40.50.150">
    <property type="entry name" value="Vaccinia Virus protein VP39"/>
    <property type="match status" value="1"/>
</dbReference>
<dbReference type="EMBL" id="WLZY01000004">
    <property type="protein sequence ID" value="NDL57890.1"/>
    <property type="molecule type" value="Genomic_DNA"/>
</dbReference>
<keyword evidence="5 6" id="KW-0949">S-adenosyl-L-methionine</keyword>
<comment type="subcellular location">
    <subcellularLocation>
        <location evidence="6">Cytoplasm</location>
    </subcellularLocation>
</comment>
<accession>A0A7K3M3T9</accession>